<dbReference type="EMBL" id="HACG01035664">
    <property type="protein sequence ID" value="CEK82529.1"/>
    <property type="molecule type" value="Transcribed_RNA"/>
</dbReference>
<name>A0A0B7ARJ4_9EUPU</name>
<organism evidence="2">
    <name type="scientific">Arion vulgaris</name>
    <dbReference type="NCBI Taxonomy" id="1028688"/>
    <lineage>
        <taxon>Eukaryota</taxon>
        <taxon>Metazoa</taxon>
        <taxon>Spiralia</taxon>
        <taxon>Lophotrochozoa</taxon>
        <taxon>Mollusca</taxon>
        <taxon>Gastropoda</taxon>
        <taxon>Heterobranchia</taxon>
        <taxon>Euthyneura</taxon>
        <taxon>Panpulmonata</taxon>
        <taxon>Eupulmonata</taxon>
        <taxon>Stylommatophora</taxon>
        <taxon>Helicina</taxon>
        <taxon>Arionoidea</taxon>
        <taxon>Arionidae</taxon>
        <taxon>Arion</taxon>
    </lineage>
</organism>
<gene>
    <name evidence="2" type="primary">ORF132107</name>
    <name evidence="1" type="synonym">ORF132094</name>
</gene>
<evidence type="ECO:0000313" key="1">
    <source>
        <dbReference type="EMBL" id="CEK82529.1"/>
    </source>
</evidence>
<proteinExistence type="predicted"/>
<dbReference type="AlphaFoldDB" id="A0A0B7ARJ4"/>
<sequence length="55" mass="6124">MYLYINMSMGSQKCWVLIAMCVYTGEFCMCHTGGVTCNSACVDIEEDMRQGKALS</sequence>
<reference evidence="2" key="1">
    <citation type="submission" date="2014-12" db="EMBL/GenBank/DDBJ databases">
        <title>Insight into the proteome of Arion vulgaris.</title>
        <authorList>
            <person name="Aradska J."/>
            <person name="Bulat T."/>
            <person name="Smidak R."/>
            <person name="Sarate P."/>
            <person name="Gangsoo J."/>
            <person name="Sialana F."/>
            <person name="Bilban M."/>
            <person name="Lubec G."/>
        </authorList>
    </citation>
    <scope>NUCLEOTIDE SEQUENCE</scope>
    <source>
        <tissue evidence="2">Skin</tissue>
    </source>
</reference>
<dbReference type="EMBL" id="HACG01035665">
    <property type="protein sequence ID" value="CEK82530.1"/>
    <property type="molecule type" value="Transcribed_RNA"/>
</dbReference>
<evidence type="ECO:0000313" key="2">
    <source>
        <dbReference type="EMBL" id="CEK82530.1"/>
    </source>
</evidence>
<protein>
    <submittedName>
        <fullName evidence="2">Uncharacterized protein</fullName>
    </submittedName>
</protein>
<accession>A0A0B7ARJ4</accession>